<dbReference type="InterPro" id="IPR018641">
    <property type="entry name" value="Trfase_1_rSAM/seldom-assoc"/>
</dbReference>
<evidence type="ECO:0008006" key="3">
    <source>
        <dbReference type="Google" id="ProtNLM"/>
    </source>
</evidence>
<dbReference type="Proteomes" id="UP000537260">
    <property type="component" value="Unassembled WGS sequence"/>
</dbReference>
<accession>A0A7Z0ECE8</accession>
<dbReference type="RefSeq" id="WP_179577910.1">
    <property type="nucleotide sequence ID" value="NZ_JACCFM010000001.1"/>
</dbReference>
<evidence type="ECO:0000313" key="2">
    <source>
        <dbReference type="Proteomes" id="UP000537260"/>
    </source>
</evidence>
<reference evidence="1 2" key="1">
    <citation type="submission" date="2020-07" db="EMBL/GenBank/DDBJ databases">
        <title>Sequencing the genomes of 1000 actinobacteria strains.</title>
        <authorList>
            <person name="Klenk H.-P."/>
        </authorList>
    </citation>
    <scope>NUCLEOTIDE SEQUENCE [LARGE SCALE GENOMIC DNA]</scope>
    <source>
        <strain evidence="1 2">LI1</strain>
    </source>
</reference>
<protein>
    <recommendedName>
        <fullName evidence="3">DUF2064 domain-containing protein</fullName>
    </recommendedName>
</protein>
<dbReference type="Gene3D" id="3.90.550.10">
    <property type="entry name" value="Spore Coat Polysaccharide Biosynthesis Protein SpsA, Chain A"/>
    <property type="match status" value="1"/>
</dbReference>
<dbReference type="EMBL" id="JACCFM010000001">
    <property type="protein sequence ID" value="NYJ19092.1"/>
    <property type="molecule type" value="Genomic_DNA"/>
</dbReference>
<dbReference type="AlphaFoldDB" id="A0A7Z0ECE8"/>
<organism evidence="1 2">
    <name type="scientific">Glaciibacter psychrotolerans</name>
    <dbReference type="NCBI Taxonomy" id="670054"/>
    <lineage>
        <taxon>Bacteria</taxon>
        <taxon>Bacillati</taxon>
        <taxon>Actinomycetota</taxon>
        <taxon>Actinomycetes</taxon>
        <taxon>Micrococcales</taxon>
        <taxon>Microbacteriaceae</taxon>
        <taxon>Glaciibacter</taxon>
    </lineage>
</organism>
<dbReference type="Pfam" id="PF09837">
    <property type="entry name" value="DUF2064"/>
    <property type="match status" value="1"/>
</dbReference>
<dbReference type="SUPFAM" id="SSF53448">
    <property type="entry name" value="Nucleotide-diphospho-sugar transferases"/>
    <property type="match status" value="1"/>
</dbReference>
<comment type="caution">
    <text evidence="1">The sequence shown here is derived from an EMBL/GenBank/DDBJ whole genome shotgun (WGS) entry which is preliminary data.</text>
</comment>
<dbReference type="InterPro" id="IPR029044">
    <property type="entry name" value="Nucleotide-diphossugar_trans"/>
</dbReference>
<name>A0A7Z0ECE8_9MICO</name>
<keyword evidence="2" id="KW-1185">Reference proteome</keyword>
<sequence length="208" mass="22274">MTTLVVIAKECLPGTVKTRLHPPFSLRQAATLAAASLEDTLTVAARVPATRRVLYFDGDTPPATAGRDWEVVSQCEGTLDVRLAGIFDLLDEPMLLIGMDTPHVTPGMLAPAFESWPSDVDAWIGAASDGGFWALGLADPRGRLTRGIQMSRPNTGAEQRRALVRAGLRVRDLVELRDVDTAADAAAVAAQIPNSLFGLAFRNALEEL</sequence>
<dbReference type="PANTHER" id="PTHR36529">
    <property type="entry name" value="SLL1095 PROTEIN"/>
    <property type="match status" value="1"/>
</dbReference>
<proteinExistence type="predicted"/>
<gene>
    <name evidence="1" type="ORF">HNR05_000883</name>
</gene>
<dbReference type="PANTHER" id="PTHR36529:SF1">
    <property type="entry name" value="GLYCOSYLTRANSFERASE"/>
    <property type="match status" value="1"/>
</dbReference>
<evidence type="ECO:0000313" key="1">
    <source>
        <dbReference type="EMBL" id="NYJ19092.1"/>
    </source>
</evidence>